<keyword evidence="7 11" id="KW-0238">DNA-binding</keyword>
<dbReference type="Gene3D" id="1.10.287.380">
    <property type="entry name" value="Valyl-tRNA synthetase, C-terminal domain"/>
    <property type="match status" value="1"/>
</dbReference>
<feature type="binding site" evidence="11">
    <location>
        <begin position="40"/>
        <end position="47"/>
    </location>
    <ligand>
        <name>ATP</name>
        <dbReference type="ChEBI" id="CHEBI:30616"/>
        <label>1</label>
    </ligand>
</feature>
<protein>
    <recommendedName>
        <fullName evidence="11">ATP-binding protein Uup</fullName>
        <ecNumber evidence="11">3.6.1.-</ecNumber>
    </recommendedName>
</protein>
<evidence type="ECO:0000256" key="6">
    <source>
        <dbReference type="ARBA" id="ARBA00022840"/>
    </source>
</evidence>
<accession>A0A090AI32</accession>
<feature type="binding site" evidence="11">
    <location>
        <begin position="356"/>
        <end position="363"/>
    </location>
    <ligand>
        <name>ATP</name>
        <dbReference type="ChEBI" id="CHEBI:30616"/>
        <label>2</label>
    </ligand>
</feature>
<dbReference type="KEGG" id="tig:THII_2697"/>
<evidence type="ECO:0000256" key="5">
    <source>
        <dbReference type="ARBA" id="ARBA00022801"/>
    </source>
</evidence>
<evidence type="ECO:0000256" key="2">
    <source>
        <dbReference type="ARBA" id="ARBA00022737"/>
    </source>
</evidence>
<dbReference type="InterPro" id="IPR017871">
    <property type="entry name" value="ABC_transporter-like_CS"/>
</dbReference>
<keyword evidence="2 11" id="KW-0677">Repeat</keyword>
<evidence type="ECO:0000256" key="7">
    <source>
        <dbReference type="ARBA" id="ARBA00023125"/>
    </source>
</evidence>
<keyword evidence="5 11" id="KW-0378">Hydrolase</keyword>
<dbReference type="InterPro" id="IPR051309">
    <property type="entry name" value="ABCF_ATPase"/>
</dbReference>
<evidence type="ECO:0000256" key="11">
    <source>
        <dbReference type="HAMAP-Rule" id="MF_00848"/>
    </source>
</evidence>
<comment type="function">
    <text evidence="11">Probably plays a role in ribosome assembly or function. May be involved in resolution of branched DNA intermediates that result from template switching in postreplication gaps. Binds DNA and has ATPase activity.</text>
</comment>
<evidence type="ECO:0000256" key="9">
    <source>
        <dbReference type="ARBA" id="ARBA00049360"/>
    </source>
</evidence>
<dbReference type="SUPFAM" id="SSF52540">
    <property type="entry name" value="P-loop containing nucleoside triphosphate hydrolases"/>
    <property type="match status" value="2"/>
</dbReference>
<evidence type="ECO:0000256" key="12">
    <source>
        <dbReference type="SAM" id="MobiDB-lite"/>
    </source>
</evidence>
<evidence type="ECO:0000259" key="13">
    <source>
        <dbReference type="PROSITE" id="PS50893"/>
    </source>
</evidence>
<keyword evidence="15" id="KW-1185">Reference proteome</keyword>
<dbReference type="GO" id="GO:0006281">
    <property type="term" value="P:DNA repair"/>
    <property type="evidence" value="ECO:0007669"/>
    <property type="project" value="UniProtKB-KW"/>
</dbReference>
<keyword evidence="4 11" id="KW-0227">DNA damage</keyword>
<dbReference type="HAMAP" id="MF_00848">
    <property type="entry name" value="Uup"/>
    <property type="match status" value="1"/>
</dbReference>
<dbReference type="InterPro" id="IPR027417">
    <property type="entry name" value="P-loop_NTPase"/>
</dbReference>
<keyword evidence="1 11" id="KW-0963">Cytoplasm</keyword>
<dbReference type="InterPro" id="IPR037118">
    <property type="entry name" value="Val-tRNA_synth_C_sf"/>
</dbReference>
<dbReference type="Gene3D" id="3.40.50.300">
    <property type="entry name" value="P-loop containing nucleotide triphosphate hydrolases"/>
    <property type="match status" value="2"/>
</dbReference>
<dbReference type="PANTHER" id="PTHR42855:SF1">
    <property type="entry name" value="ABC TRANSPORTER DOMAIN-CONTAINING PROTEIN"/>
    <property type="match status" value="1"/>
</dbReference>
<organism evidence="14 15">
    <name type="scientific">Thioploca ingrica</name>
    <dbReference type="NCBI Taxonomy" id="40754"/>
    <lineage>
        <taxon>Bacteria</taxon>
        <taxon>Pseudomonadati</taxon>
        <taxon>Pseudomonadota</taxon>
        <taxon>Gammaproteobacteria</taxon>
        <taxon>Thiotrichales</taxon>
        <taxon>Thiotrichaceae</taxon>
        <taxon>Thioploca</taxon>
    </lineage>
</organism>
<comment type="catalytic activity">
    <reaction evidence="9 11">
        <text>ATP + H2O = ADP + phosphate + H(+)</text>
        <dbReference type="Rhea" id="RHEA:13065"/>
        <dbReference type="ChEBI" id="CHEBI:15377"/>
        <dbReference type="ChEBI" id="CHEBI:15378"/>
        <dbReference type="ChEBI" id="CHEBI:30616"/>
        <dbReference type="ChEBI" id="CHEBI:43474"/>
        <dbReference type="ChEBI" id="CHEBI:456216"/>
    </reaction>
</comment>
<dbReference type="SMART" id="SM00382">
    <property type="entry name" value="AAA"/>
    <property type="match status" value="2"/>
</dbReference>
<dbReference type="Pfam" id="PF12848">
    <property type="entry name" value="ABC_tran_Xtn"/>
    <property type="match status" value="1"/>
</dbReference>
<proteinExistence type="inferred from homology"/>
<evidence type="ECO:0000256" key="4">
    <source>
        <dbReference type="ARBA" id="ARBA00022763"/>
    </source>
</evidence>
<dbReference type="InterPro" id="IPR003593">
    <property type="entry name" value="AAA+_ATPase"/>
</dbReference>
<evidence type="ECO:0000256" key="3">
    <source>
        <dbReference type="ARBA" id="ARBA00022741"/>
    </source>
</evidence>
<dbReference type="InterPro" id="IPR032524">
    <property type="entry name" value="ABC_tran_C"/>
</dbReference>
<feature type="domain" description="ABC transporter" evidence="13">
    <location>
        <begin position="8"/>
        <end position="257"/>
    </location>
</feature>
<dbReference type="CDD" id="cd03221">
    <property type="entry name" value="ABCF_EF-3"/>
    <property type="match status" value="1"/>
</dbReference>
<keyword evidence="8 11" id="KW-0234">DNA repair</keyword>
<evidence type="ECO:0000313" key="15">
    <source>
        <dbReference type="Proteomes" id="UP000031623"/>
    </source>
</evidence>
<dbReference type="FunFam" id="3.40.50.300:FF:000011">
    <property type="entry name" value="Putative ABC transporter ATP-binding component"/>
    <property type="match status" value="1"/>
</dbReference>
<comment type="similarity">
    <text evidence="10 11">Belongs to the ABC transporter superfamily. ABCF family. Uup subfamily.</text>
</comment>
<dbReference type="FunFam" id="3.40.50.300:FF:000309">
    <property type="entry name" value="ABC transporter ATP-binding protein"/>
    <property type="match status" value="1"/>
</dbReference>
<evidence type="ECO:0000313" key="14">
    <source>
        <dbReference type="EMBL" id="BAP56994.1"/>
    </source>
</evidence>
<dbReference type="PROSITE" id="PS50893">
    <property type="entry name" value="ABC_TRANSPORTER_2"/>
    <property type="match status" value="2"/>
</dbReference>
<dbReference type="HOGENOM" id="CLU_000604_36_0_6"/>
<feature type="domain" description="ABC transporter" evidence="13">
    <location>
        <begin position="324"/>
        <end position="542"/>
    </location>
</feature>
<dbReference type="GO" id="GO:0043022">
    <property type="term" value="F:ribosome binding"/>
    <property type="evidence" value="ECO:0007669"/>
    <property type="project" value="UniProtKB-UniRule"/>
</dbReference>
<dbReference type="GO" id="GO:0016887">
    <property type="term" value="F:ATP hydrolysis activity"/>
    <property type="evidence" value="ECO:0007669"/>
    <property type="project" value="UniProtKB-UniRule"/>
</dbReference>
<dbReference type="STRING" id="40754.THII_2697"/>
<dbReference type="InterPro" id="IPR003439">
    <property type="entry name" value="ABC_transporter-like_ATP-bd"/>
</dbReference>
<dbReference type="Pfam" id="PF00005">
    <property type="entry name" value="ABC_tran"/>
    <property type="match status" value="2"/>
</dbReference>
<dbReference type="Proteomes" id="UP000031623">
    <property type="component" value="Chromosome"/>
</dbReference>
<evidence type="ECO:0000256" key="1">
    <source>
        <dbReference type="ARBA" id="ARBA00022490"/>
    </source>
</evidence>
<dbReference type="GO" id="GO:0005737">
    <property type="term" value="C:cytoplasm"/>
    <property type="evidence" value="ECO:0007669"/>
    <property type="project" value="UniProtKB-SubCell"/>
</dbReference>
<keyword evidence="3 11" id="KW-0547">Nucleotide-binding</keyword>
<dbReference type="InterPro" id="IPR043686">
    <property type="entry name" value="Uup"/>
</dbReference>
<dbReference type="PANTHER" id="PTHR42855">
    <property type="entry name" value="ABC TRANSPORTER ATP-BINDING SUBUNIT"/>
    <property type="match status" value="1"/>
</dbReference>
<dbReference type="AlphaFoldDB" id="A0A090AI32"/>
<evidence type="ECO:0000256" key="10">
    <source>
        <dbReference type="ARBA" id="ARBA00061478"/>
    </source>
</evidence>
<dbReference type="EC" id="3.6.1.-" evidence="11"/>
<feature type="region of interest" description="Disordered" evidence="12">
    <location>
        <begin position="541"/>
        <end position="565"/>
    </location>
</feature>
<dbReference type="GO" id="GO:0005524">
    <property type="term" value="F:ATP binding"/>
    <property type="evidence" value="ECO:0007669"/>
    <property type="project" value="UniProtKB-UniRule"/>
</dbReference>
<dbReference type="InterPro" id="IPR032781">
    <property type="entry name" value="ABC_tran_Xtn"/>
</dbReference>
<dbReference type="PROSITE" id="PS00211">
    <property type="entry name" value="ABC_TRANSPORTER_1"/>
    <property type="match status" value="2"/>
</dbReference>
<comment type="subcellular location">
    <subcellularLocation>
        <location evidence="11">Cytoplasm</location>
    </subcellularLocation>
    <text evidence="11">Associates with ribosomes.</text>
</comment>
<dbReference type="GO" id="GO:0003677">
    <property type="term" value="F:DNA binding"/>
    <property type="evidence" value="ECO:0007669"/>
    <property type="project" value="UniProtKB-UniRule"/>
</dbReference>
<sequence>MTSAMALISLNNVSIAFGHVALLDKVALRLDRGERVCLIGRNGEGKSTLLTLISGEINPDQGQIERQPHCKIARLSQHPELNSNDTIFQAVAGCLGEVGKQVQEYHDLAQCLAQSHDEPLLKQLENVQHRLEANDGWRLEQRVETVLSKLNLPTEQSVADLSGGWQRRVALAQALVIEPDLLLLDEPTNHLDIDAITWLEEVLLEWLGGLLFVSHDRQFMQRIATRIIELDRGQLTSYPGDYATYLERKQAALSAEITQAAKFDKHLAQEEVWIRQGIKARRTRNEGRVRSLKKLREERAQRREQQDKVRLNLDKGELSGRIVIVADDISKNYGDTPLIHHFSTEIMRGDRIGLIGPNGVGKTTLLKLLLGELTPDSGQVQHGTQLQIAYFDQLRAQLNPEETVIDAVAQGREMITVNGQKKHVMSYLSDFLFMPARAFSPVKSLSGGERNRLLLARLLIQPANLLVLDEPTNDLDVETLELLEELLANYSGTLLLVSHDRRFLDNVVTSTIVFEGKGQIKEYVGGYQDWLRQRNLTVQPPITPKKPLTSSKTNVSPKPKSPKLSYKEQRELAELPIQIENLETELTQLQEKVSCSDFYRGSTAEINQTLAQIKHLETELQTRYARWEELETKG</sequence>
<gene>
    <name evidence="11" type="primary">uup</name>
    <name evidence="14" type="ORF">THII_2697</name>
</gene>
<dbReference type="EMBL" id="AP014633">
    <property type="protein sequence ID" value="BAP56994.1"/>
    <property type="molecule type" value="Genomic_DNA"/>
</dbReference>
<dbReference type="Pfam" id="PF16326">
    <property type="entry name" value="ABC_tran_CTD"/>
    <property type="match status" value="1"/>
</dbReference>
<name>A0A090AI32_9GAMM</name>
<reference evidence="14 15" key="1">
    <citation type="journal article" date="2014" name="ISME J.">
        <title>Ecophysiology of Thioploca ingrica as revealed by the complete genome sequence supplemented with proteomic evidence.</title>
        <authorList>
            <person name="Kojima H."/>
            <person name="Ogura Y."/>
            <person name="Yamamoto N."/>
            <person name="Togashi T."/>
            <person name="Mori H."/>
            <person name="Watanabe T."/>
            <person name="Nemoto F."/>
            <person name="Kurokawa K."/>
            <person name="Hayashi T."/>
            <person name="Fukui M."/>
        </authorList>
    </citation>
    <scope>NUCLEOTIDE SEQUENCE [LARGE SCALE GENOMIC DNA]</scope>
</reference>
<evidence type="ECO:0000256" key="8">
    <source>
        <dbReference type="ARBA" id="ARBA00023204"/>
    </source>
</evidence>
<keyword evidence="6 11" id="KW-0067">ATP-binding</keyword>